<feature type="compositionally biased region" description="Low complexity" evidence="1">
    <location>
        <begin position="121"/>
        <end position="139"/>
    </location>
</feature>
<name>A0A1V4KMK1_PATFA</name>
<evidence type="ECO:0000313" key="3">
    <source>
        <dbReference type="Proteomes" id="UP000190648"/>
    </source>
</evidence>
<protein>
    <submittedName>
        <fullName evidence="2">Serine/arginine repetitive matrix protein 1-like</fullName>
    </submittedName>
</protein>
<dbReference type="Proteomes" id="UP000190648">
    <property type="component" value="Unassembled WGS sequence"/>
</dbReference>
<evidence type="ECO:0000256" key="1">
    <source>
        <dbReference type="SAM" id="MobiDB-lite"/>
    </source>
</evidence>
<proteinExistence type="predicted"/>
<feature type="region of interest" description="Disordered" evidence="1">
    <location>
        <begin position="1"/>
        <end position="42"/>
    </location>
</feature>
<gene>
    <name evidence="2" type="ORF">AV530_008529</name>
</gene>
<reference evidence="2 3" key="1">
    <citation type="submission" date="2016-02" db="EMBL/GenBank/DDBJ databases">
        <title>Band-tailed pigeon sequencing and assembly.</title>
        <authorList>
            <person name="Soares A.E."/>
            <person name="Novak B.J."/>
            <person name="Rice E.S."/>
            <person name="O'Connell B."/>
            <person name="Chang D."/>
            <person name="Weber S."/>
            <person name="Shapiro B."/>
        </authorList>
    </citation>
    <scope>NUCLEOTIDE SEQUENCE [LARGE SCALE GENOMIC DNA]</scope>
    <source>
        <strain evidence="2">BTP2013</strain>
        <tissue evidence="2">Blood</tissue>
    </source>
</reference>
<organism evidence="2 3">
    <name type="scientific">Patagioenas fasciata monilis</name>
    <dbReference type="NCBI Taxonomy" id="372326"/>
    <lineage>
        <taxon>Eukaryota</taxon>
        <taxon>Metazoa</taxon>
        <taxon>Chordata</taxon>
        <taxon>Craniata</taxon>
        <taxon>Vertebrata</taxon>
        <taxon>Euteleostomi</taxon>
        <taxon>Archelosauria</taxon>
        <taxon>Archosauria</taxon>
        <taxon>Dinosauria</taxon>
        <taxon>Saurischia</taxon>
        <taxon>Theropoda</taxon>
        <taxon>Coelurosauria</taxon>
        <taxon>Aves</taxon>
        <taxon>Neognathae</taxon>
        <taxon>Neoaves</taxon>
        <taxon>Columbimorphae</taxon>
        <taxon>Columbiformes</taxon>
        <taxon>Columbidae</taxon>
        <taxon>Patagioenas</taxon>
    </lineage>
</organism>
<comment type="caution">
    <text evidence="2">The sequence shown here is derived from an EMBL/GenBank/DDBJ whole genome shotgun (WGS) entry which is preliminary data.</text>
</comment>
<dbReference type="EMBL" id="LSYS01002831">
    <property type="protein sequence ID" value="OPJ85631.1"/>
    <property type="molecule type" value="Genomic_DNA"/>
</dbReference>
<feature type="compositionally biased region" description="Low complexity" evidence="1">
    <location>
        <begin position="88"/>
        <end position="99"/>
    </location>
</feature>
<evidence type="ECO:0000313" key="2">
    <source>
        <dbReference type="EMBL" id="OPJ85631.1"/>
    </source>
</evidence>
<dbReference type="AlphaFoldDB" id="A0A1V4KMK1"/>
<keyword evidence="3" id="KW-1185">Reference proteome</keyword>
<accession>A0A1V4KMK1</accession>
<feature type="region of interest" description="Disordered" evidence="1">
    <location>
        <begin position="54"/>
        <end position="156"/>
    </location>
</feature>
<sequence length="220" mass="23559">MEDPVTGEVLLYGDTTFPDGPDTQASSTPVTGNIWEHGPEGDSLDERLAMAMTGDNDPFWGVMASPSPAPQGSPNAVVTDLPAWLQRSPLQSPEQSSPESPEDPPEDSPLASPWREPMTDSLESPLLSPLQVPLLSPLASPGPAPQPRRPSKAQLVEELQRRHLRVLRSRLPLPPGTVTCRGLPGPGAAGASKTKRPAPVRAPEGHKTAPLDTIPRKRRR</sequence>
<feature type="region of interest" description="Disordered" evidence="1">
    <location>
        <begin position="169"/>
        <end position="220"/>
    </location>
</feature>